<dbReference type="STRING" id="5722.A2DKE6"/>
<evidence type="ECO:0000256" key="1">
    <source>
        <dbReference type="PROSITE-ProRule" id="PRU00023"/>
    </source>
</evidence>
<evidence type="ECO:0000313" key="3">
    <source>
        <dbReference type="Proteomes" id="UP000001542"/>
    </source>
</evidence>
<dbReference type="Pfam" id="PF12796">
    <property type="entry name" value="Ank_2"/>
    <property type="match status" value="1"/>
</dbReference>
<dbReference type="AlphaFoldDB" id="A2DKE6"/>
<reference evidence="2" key="2">
    <citation type="journal article" date="2007" name="Science">
        <title>Draft genome sequence of the sexually transmitted pathogen Trichomonas vaginalis.</title>
        <authorList>
            <person name="Carlton J.M."/>
            <person name="Hirt R.P."/>
            <person name="Silva J.C."/>
            <person name="Delcher A.L."/>
            <person name="Schatz M."/>
            <person name="Zhao Q."/>
            <person name="Wortman J.R."/>
            <person name="Bidwell S.L."/>
            <person name="Alsmark U.C.M."/>
            <person name="Besteiro S."/>
            <person name="Sicheritz-Ponten T."/>
            <person name="Noel C.J."/>
            <person name="Dacks J.B."/>
            <person name="Foster P.G."/>
            <person name="Simillion C."/>
            <person name="Van de Peer Y."/>
            <person name="Miranda-Saavedra D."/>
            <person name="Barton G.J."/>
            <person name="Westrop G.D."/>
            <person name="Mueller S."/>
            <person name="Dessi D."/>
            <person name="Fiori P.L."/>
            <person name="Ren Q."/>
            <person name="Paulsen I."/>
            <person name="Zhang H."/>
            <person name="Bastida-Corcuera F.D."/>
            <person name="Simoes-Barbosa A."/>
            <person name="Brown M.T."/>
            <person name="Hayes R.D."/>
            <person name="Mukherjee M."/>
            <person name="Okumura C.Y."/>
            <person name="Schneider R."/>
            <person name="Smith A.J."/>
            <person name="Vanacova S."/>
            <person name="Villalvazo M."/>
            <person name="Haas B.J."/>
            <person name="Pertea M."/>
            <person name="Feldblyum T.V."/>
            <person name="Utterback T.R."/>
            <person name="Shu C.L."/>
            <person name="Osoegawa K."/>
            <person name="de Jong P.J."/>
            <person name="Hrdy I."/>
            <person name="Horvathova L."/>
            <person name="Zubacova Z."/>
            <person name="Dolezal P."/>
            <person name="Malik S.B."/>
            <person name="Logsdon J.M. Jr."/>
            <person name="Henze K."/>
            <person name="Gupta A."/>
            <person name="Wang C.C."/>
            <person name="Dunne R.L."/>
            <person name="Upcroft J.A."/>
            <person name="Upcroft P."/>
            <person name="White O."/>
            <person name="Salzberg S.L."/>
            <person name="Tang P."/>
            <person name="Chiu C.-H."/>
            <person name="Lee Y.-S."/>
            <person name="Embley T.M."/>
            <person name="Coombs G.H."/>
            <person name="Mottram J.C."/>
            <person name="Tachezy J."/>
            <person name="Fraser-Liggett C.M."/>
            <person name="Johnson P.J."/>
        </authorList>
    </citation>
    <scope>NUCLEOTIDE SEQUENCE [LARGE SCALE GENOMIC DNA]</scope>
    <source>
        <strain evidence="2">G3</strain>
    </source>
</reference>
<dbReference type="VEuPathDB" id="TrichDB:TVAG_190170"/>
<dbReference type="PANTHER" id="PTHR24127:SF1">
    <property type="entry name" value="ANKYRIN REPEAT AND EF-HAND DOMAIN-CONTAINING PROTEIN 1"/>
    <property type="match status" value="1"/>
</dbReference>
<reference evidence="2" key="1">
    <citation type="submission" date="2006-10" db="EMBL/GenBank/DDBJ databases">
        <authorList>
            <person name="Amadeo P."/>
            <person name="Zhao Q."/>
            <person name="Wortman J."/>
            <person name="Fraser-Liggett C."/>
            <person name="Carlton J."/>
        </authorList>
    </citation>
    <scope>NUCLEOTIDE SEQUENCE</scope>
    <source>
        <strain evidence="2">G3</strain>
    </source>
</reference>
<dbReference type="SUPFAM" id="SSF48403">
    <property type="entry name" value="Ankyrin repeat"/>
    <property type="match status" value="1"/>
</dbReference>
<gene>
    <name evidence="2" type="ORF">TVAG_190170</name>
</gene>
<dbReference type="KEGG" id="tva:5464646"/>
<evidence type="ECO:0000313" key="2">
    <source>
        <dbReference type="EMBL" id="EAY19123.1"/>
    </source>
</evidence>
<dbReference type="SMART" id="SM00248">
    <property type="entry name" value="ANK"/>
    <property type="match status" value="3"/>
</dbReference>
<dbReference type="OrthoDB" id="20872at2759"/>
<dbReference type="PANTHER" id="PTHR24127">
    <property type="entry name" value="ANKYRIN REPEAT AND EF-HAND DOMAIN-CONTAINING PROTEIN 1"/>
    <property type="match status" value="1"/>
</dbReference>
<keyword evidence="1" id="KW-0040">ANK repeat</keyword>
<dbReference type="EMBL" id="DS113211">
    <property type="protein sequence ID" value="EAY19123.1"/>
    <property type="molecule type" value="Genomic_DNA"/>
</dbReference>
<organism evidence="2 3">
    <name type="scientific">Trichomonas vaginalis (strain ATCC PRA-98 / G3)</name>
    <dbReference type="NCBI Taxonomy" id="412133"/>
    <lineage>
        <taxon>Eukaryota</taxon>
        <taxon>Metamonada</taxon>
        <taxon>Parabasalia</taxon>
        <taxon>Trichomonadida</taxon>
        <taxon>Trichomonadidae</taxon>
        <taxon>Trichomonas</taxon>
    </lineage>
</organism>
<dbReference type="SMR" id="A2DKE6"/>
<protein>
    <submittedName>
        <fullName evidence="2">Ankyrin repeat protein, putative</fullName>
    </submittedName>
</protein>
<keyword evidence="3" id="KW-1185">Reference proteome</keyword>
<dbReference type="InterPro" id="IPR052801">
    <property type="entry name" value="Ankyrin-EF-hand"/>
</dbReference>
<proteinExistence type="predicted"/>
<dbReference type="Gene3D" id="1.25.40.20">
    <property type="entry name" value="Ankyrin repeat-containing domain"/>
    <property type="match status" value="1"/>
</dbReference>
<accession>A2DKE6</accession>
<dbReference type="InterPro" id="IPR002110">
    <property type="entry name" value="Ankyrin_rpt"/>
</dbReference>
<dbReference type="InterPro" id="IPR036770">
    <property type="entry name" value="Ankyrin_rpt-contain_sf"/>
</dbReference>
<dbReference type="PROSITE" id="PS50297">
    <property type="entry name" value="ANK_REP_REGION"/>
    <property type="match status" value="1"/>
</dbReference>
<feature type="repeat" description="ANK" evidence="1">
    <location>
        <begin position="4"/>
        <end position="36"/>
    </location>
</feature>
<sequence>MIIDNQTPVTLAYKKGNIELFKELLSTGADLNYINGKTNTILYYACKYKDLNAVKSALSYGVDIRAKSYKSALYVALHLGKLDIANYLVDNGFDCSMDHCRDSHSKFLLLAAINSLDFSLLKKIYHAGGSTEIKHMYINSLKFIHGILFNSHNQNDDTFSAINYAIEIMQFFARR</sequence>
<dbReference type="VEuPathDB" id="TrichDB:TVAGG3_0996420"/>
<dbReference type="Proteomes" id="UP000001542">
    <property type="component" value="Unassembled WGS sequence"/>
</dbReference>
<dbReference type="PROSITE" id="PS50088">
    <property type="entry name" value="ANK_REPEAT"/>
    <property type="match status" value="1"/>
</dbReference>
<dbReference type="InParanoid" id="A2DKE6"/>
<name>A2DKE6_TRIV3</name>